<evidence type="ECO:0000313" key="6">
    <source>
        <dbReference type="Proteomes" id="UP000008141"/>
    </source>
</evidence>
<evidence type="ECO:0000313" key="5">
    <source>
        <dbReference type="EMBL" id="EFN58696.1"/>
    </source>
</evidence>
<evidence type="ECO:0000256" key="4">
    <source>
        <dbReference type="SAM" id="MobiDB-lite"/>
    </source>
</evidence>
<feature type="region of interest" description="Disordered" evidence="4">
    <location>
        <begin position="141"/>
        <end position="181"/>
    </location>
</feature>
<dbReference type="InterPro" id="IPR015915">
    <property type="entry name" value="Kelch-typ_b-propeller"/>
</dbReference>
<dbReference type="AlphaFoldDB" id="E1Z6R6"/>
<sequence>MQSKKKTLAAKQGLSAGKGSPAGRKKTKATAAIKPGTGLGIAAEAAAAAAEEERKRLRAELEMARAAMKAHEGAALGLQAELAALRLHHAEDASTAGDVLQSQQRERDRMEEATRALERRLEAESQEVVLLRSDLQAALEKKAAAGEQTERQPGQGGSMQPSSEVQRLLSQSRRQEERMAAQQAEVLDVRQRLQRAEQALEVERSRAASLQVRAQSRTELRFVRDGPWLIHVRPERLTGLAPAAPLLPGGTLAVAGRQMLLEAWQPAARGGAEQQPGHGHEQGQGHQQAVQHMLDLSAARWGAVGGGASAHQPAASAEGMHEPVSGRAVCSIGEKLLGFGGTRNGKFVGGSTEFFHPNLRQWLPAPPPADPAVQQPPPRHSAALAYCPNAHAAFLYGGQGEGGTLLGDLWRLDCTSMAWKQLDSHKQPTAVGERARTPCPQEAPPSSTGAALAVSTDGSRLWLMGGRLDSGRCSNALHW</sequence>
<keyword evidence="2" id="KW-0677">Repeat</keyword>
<dbReference type="eggNOG" id="KOG0379">
    <property type="taxonomic scope" value="Eukaryota"/>
</dbReference>
<gene>
    <name evidence="5" type="ORF">CHLNCDRAFT_50159</name>
</gene>
<keyword evidence="1" id="KW-0880">Kelch repeat</keyword>
<feature type="region of interest" description="Disordered" evidence="4">
    <location>
        <begin position="267"/>
        <end position="289"/>
    </location>
</feature>
<feature type="coiled-coil region" evidence="3">
    <location>
        <begin position="40"/>
        <end position="74"/>
    </location>
</feature>
<feature type="coiled-coil region" evidence="3">
    <location>
        <begin position="100"/>
        <end position="141"/>
    </location>
</feature>
<dbReference type="EMBL" id="GL433837">
    <property type="protein sequence ID" value="EFN58696.1"/>
    <property type="molecule type" value="Genomic_DNA"/>
</dbReference>
<dbReference type="Proteomes" id="UP000008141">
    <property type="component" value="Unassembled WGS sequence"/>
</dbReference>
<dbReference type="OrthoDB" id="10251809at2759"/>
<keyword evidence="6" id="KW-1185">Reference proteome</keyword>
<dbReference type="PANTHER" id="PTHR46093">
    <property type="entry name" value="ACYL-COA-BINDING DOMAIN-CONTAINING PROTEIN 5"/>
    <property type="match status" value="1"/>
</dbReference>
<evidence type="ECO:0000256" key="3">
    <source>
        <dbReference type="SAM" id="Coils"/>
    </source>
</evidence>
<evidence type="ECO:0000256" key="1">
    <source>
        <dbReference type="ARBA" id="ARBA00022441"/>
    </source>
</evidence>
<feature type="compositionally biased region" description="Basic and acidic residues" evidence="4">
    <location>
        <begin position="141"/>
        <end position="150"/>
    </location>
</feature>
<dbReference type="GeneID" id="17357843"/>
<organism evidence="6">
    <name type="scientific">Chlorella variabilis</name>
    <name type="common">Green alga</name>
    <dbReference type="NCBI Taxonomy" id="554065"/>
    <lineage>
        <taxon>Eukaryota</taxon>
        <taxon>Viridiplantae</taxon>
        <taxon>Chlorophyta</taxon>
        <taxon>core chlorophytes</taxon>
        <taxon>Trebouxiophyceae</taxon>
        <taxon>Chlorellales</taxon>
        <taxon>Chlorellaceae</taxon>
        <taxon>Chlorella clade</taxon>
        <taxon>Chlorella</taxon>
    </lineage>
</organism>
<dbReference type="RefSeq" id="XP_005850798.1">
    <property type="nucleotide sequence ID" value="XM_005850736.1"/>
</dbReference>
<reference evidence="5 6" key="1">
    <citation type="journal article" date="2010" name="Plant Cell">
        <title>The Chlorella variabilis NC64A genome reveals adaptation to photosymbiosis, coevolution with viruses, and cryptic sex.</title>
        <authorList>
            <person name="Blanc G."/>
            <person name="Duncan G."/>
            <person name="Agarkova I."/>
            <person name="Borodovsky M."/>
            <person name="Gurnon J."/>
            <person name="Kuo A."/>
            <person name="Lindquist E."/>
            <person name="Lucas S."/>
            <person name="Pangilinan J."/>
            <person name="Polle J."/>
            <person name="Salamov A."/>
            <person name="Terry A."/>
            <person name="Yamada T."/>
            <person name="Dunigan D.D."/>
            <person name="Grigoriev I.V."/>
            <person name="Claverie J.M."/>
            <person name="Van Etten J.L."/>
        </authorList>
    </citation>
    <scope>NUCLEOTIDE SEQUENCE [LARGE SCALE GENOMIC DNA]</scope>
    <source>
        <strain evidence="5 6">NC64A</strain>
    </source>
</reference>
<protein>
    <submittedName>
        <fullName evidence="5">Uncharacterized protein</fullName>
    </submittedName>
</protein>
<evidence type="ECO:0000256" key="2">
    <source>
        <dbReference type="ARBA" id="ARBA00022737"/>
    </source>
</evidence>
<feature type="compositionally biased region" description="Polar residues" evidence="4">
    <location>
        <begin position="158"/>
        <end position="172"/>
    </location>
</feature>
<proteinExistence type="predicted"/>
<dbReference type="STRING" id="554065.E1Z6R6"/>
<dbReference type="KEGG" id="cvr:CHLNCDRAFT_50159"/>
<accession>E1Z6R6</accession>
<keyword evidence="3" id="KW-0175">Coiled coil</keyword>
<dbReference type="InParanoid" id="E1Z6R6"/>
<dbReference type="PANTHER" id="PTHR46093:SF18">
    <property type="entry name" value="FIBRONECTIN TYPE-III DOMAIN-CONTAINING PROTEIN"/>
    <property type="match status" value="1"/>
</dbReference>
<feature type="region of interest" description="Disordered" evidence="4">
    <location>
        <begin position="425"/>
        <end position="452"/>
    </location>
</feature>
<dbReference type="Gene3D" id="2.120.10.80">
    <property type="entry name" value="Kelch-type beta propeller"/>
    <property type="match status" value="1"/>
</dbReference>
<dbReference type="SUPFAM" id="SSF117281">
    <property type="entry name" value="Kelch motif"/>
    <property type="match status" value="1"/>
</dbReference>
<feature type="region of interest" description="Disordered" evidence="4">
    <location>
        <begin position="1"/>
        <end position="36"/>
    </location>
</feature>
<name>E1Z6R6_CHLVA</name>